<name>A0A1F2PCZ2_9FIRM</name>
<dbReference type="Gene3D" id="3.40.190.10">
    <property type="entry name" value="Periplasmic binding protein-like II"/>
    <property type="match status" value="2"/>
</dbReference>
<feature type="domain" description="HTH lysR-type" evidence="5">
    <location>
        <begin position="9"/>
        <end position="66"/>
    </location>
</feature>
<dbReference type="SUPFAM" id="SSF53850">
    <property type="entry name" value="Periplasmic binding protein-like II"/>
    <property type="match status" value="1"/>
</dbReference>
<dbReference type="GO" id="GO:0032993">
    <property type="term" value="C:protein-DNA complex"/>
    <property type="evidence" value="ECO:0007669"/>
    <property type="project" value="TreeGrafter"/>
</dbReference>
<dbReference type="InterPro" id="IPR005119">
    <property type="entry name" value="LysR_subst-bd"/>
</dbReference>
<dbReference type="STRING" id="52694.ACWI_32810"/>
<dbReference type="AlphaFoldDB" id="A0A1F2PCZ2"/>
<evidence type="ECO:0000256" key="4">
    <source>
        <dbReference type="ARBA" id="ARBA00023163"/>
    </source>
</evidence>
<comment type="caution">
    <text evidence="6">The sequence shown here is derived from an EMBL/GenBank/DDBJ whole genome shotgun (WGS) entry which is preliminary data.</text>
</comment>
<keyword evidence="3" id="KW-0238">DNA-binding</keyword>
<dbReference type="EMBL" id="LKEU01000043">
    <property type="protein sequence ID" value="OFV69237.1"/>
    <property type="molecule type" value="Genomic_DNA"/>
</dbReference>
<dbReference type="SUPFAM" id="SSF46785">
    <property type="entry name" value="Winged helix' DNA-binding domain"/>
    <property type="match status" value="1"/>
</dbReference>
<dbReference type="Gene3D" id="1.10.10.10">
    <property type="entry name" value="Winged helix-like DNA-binding domain superfamily/Winged helix DNA-binding domain"/>
    <property type="match status" value="1"/>
</dbReference>
<proteinExistence type="inferred from homology"/>
<reference evidence="6 7" key="1">
    <citation type="submission" date="2015-09" db="EMBL/GenBank/DDBJ databases">
        <title>Genome sequence of Acetobacterium wieringae DSM 1911.</title>
        <authorList>
            <person name="Poehlein A."/>
            <person name="Bengelsdorf F.R."/>
            <person name="Schiel-Bengelsdorf B."/>
            <person name="Duerre P."/>
            <person name="Daniel R."/>
        </authorList>
    </citation>
    <scope>NUCLEOTIDE SEQUENCE [LARGE SCALE GENOMIC DNA]</scope>
    <source>
        <strain evidence="6 7">DSM 1911</strain>
    </source>
</reference>
<evidence type="ECO:0000259" key="5">
    <source>
        <dbReference type="PROSITE" id="PS50931"/>
    </source>
</evidence>
<dbReference type="Proteomes" id="UP000176244">
    <property type="component" value="Unassembled WGS sequence"/>
</dbReference>
<keyword evidence="2" id="KW-0805">Transcription regulation</keyword>
<dbReference type="OrthoDB" id="9803714at2"/>
<gene>
    <name evidence="6" type="primary">gltC_3</name>
    <name evidence="6" type="ORF">ACWI_32810</name>
</gene>
<dbReference type="Pfam" id="PF00126">
    <property type="entry name" value="HTH_1"/>
    <property type="match status" value="1"/>
</dbReference>
<dbReference type="PANTHER" id="PTHR30346">
    <property type="entry name" value="TRANSCRIPTIONAL DUAL REGULATOR HCAR-RELATED"/>
    <property type="match status" value="1"/>
</dbReference>
<evidence type="ECO:0000256" key="1">
    <source>
        <dbReference type="ARBA" id="ARBA00009437"/>
    </source>
</evidence>
<sequence>MIPYSFYSINLMQIEIFLKCAEYNNFSRAAEDLQITTGMVSKKIASLESTTGLILFVREKNRVSLTPAGKELYKDLTRAMIMIDDSFEHASRIQRVIDDPIKFGICDATNVERYFIPLISAFETNDNAVSFRVVTSPSFAMIDDLILDHIDIFFAPKFLEEALSRQENLDYFMAVPSPLYAGISETNALSRKEKLNMQDVKNLGFILPSEKRNSYYRKWIMDLCARNGYVPKTDNFSETGSGAYLNINDTNVFITDKYYHSFHTKAVVFKEIEDTESGLLMIWKKNPRPMVARLIEHAKSFYKDLK</sequence>
<dbReference type="PROSITE" id="PS50931">
    <property type="entry name" value="HTH_LYSR"/>
    <property type="match status" value="1"/>
</dbReference>
<evidence type="ECO:0000313" key="6">
    <source>
        <dbReference type="EMBL" id="OFV69237.1"/>
    </source>
</evidence>
<evidence type="ECO:0000256" key="3">
    <source>
        <dbReference type="ARBA" id="ARBA00023125"/>
    </source>
</evidence>
<dbReference type="InterPro" id="IPR036388">
    <property type="entry name" value="WH-like_DNA-bd_sf"/>
</dbReference>
<organism evidence="6 7">
    <name type="scientific">Acetobacterium wieringae</name>
    <dbReference type="NCBI Taxonomy" id="52694"/>
    <lineage>
        <taxon>Bacteria</taxon>
        <taxon>Bacillati</taxon>
        <taxon>Bacillota</taxon>
        <taxon>Clostridia</taxon>
        <taxon>Eubacteriales</taxon>
        <taxon>Eubacteriaceae</taxon>
        <taxon>Acetobacterium</taxon>
    </lineage>
</organism>
<evidence type="ECO:0000256" key="2">
    <source>
        <dbReference type="ARBA" id="ARBA00023015"/>
    </source>
</evidence>
<evidence type="ECO:0000313" key="7">
    <source>
        <dbReference type="Proteomes" id="UP000176244"/>
    </source>
</evidence>
<dbReference type="GO" id="GO:0003700">
    <property type="term" value="F:DNA-binding transcription factor activity"/>
    <property type="evidence" value="ECO:0007669"/>
    <property type="project" value="InterPro"/>
</dbReference>
<dbReference type="GO" id="GO:0003677">
    <property type="term" value="F:DNA binding"/>
    <property type="evidence" value="ECO:0007669"/>
    <property type="project" value="UniProtKB-KW"/>
</dbReference>
<accession>A0A1F2PCZ2</accession>
<keyword evidence="4" id="KW-0804">Transcription</keyword>
<dbReference type="RefSeq" id="WP_070372537.1">
    <property type="nucleotide sequence ID" value="NZ_LKEU01000043.1"/>
</dbReference>
<protein>
    <submittedName>
        <fullName evidence="6">HTH-type transcriptional regulator GltC</fullName>
    </submittedName>
</protein>
<dbReference type="PANTHER" id="PTHR30346:SF0">
    <property type="entry name" value="HCA OPERON TRANSCRIPTIONAL ACTIVATOR HCAR"/>
    <property type="match status" value="1"/>
</dbReference>
<comment type="similarity">
    <text evidence="1">Belongs to the LysR transcriptional regulatory family.</text>
</comment>
<dbReference type="Pfam" id="PF03466">
    <property type="entry name" value="LysR_substrate"/>
    <property type="match status" value="1"/>
</dbReference>
<dbReference type="InterPro" id="IPR036390">
    <property type="entry name" value="WH_DNA-bd_sf"/>
</dbReference>
<dbReference type="InterPro" id="IPR000847">
    <property type="entry name" value="LysR_HTH_N"/>
</dbReference>